<dbReference type="EMBL" id="QMFB01000001">
    <property type="protein sequence ID" value="RAV23395.1"/>
    <property type="molecule type" value="Genomic_DNA"/>
</dbReference>
<name>A0A329MTU9_9BACL</name>
<dbReference type="RefSeq" id="WP_113029505.1">
    <property type="nucleotide sequence ID" value="NZ_QMFB01000001.1"/>
</dbReference>
<protein>
    <recommendedName>
        <fullName evidence="3">HAD family hydrolase</fullName>
    </recommendedName>
</protein>
<proteinExistence type="predicted"/>
<evidence type="ECO:0000313" key="1">
    <source>
        <dbReference type="EMBL" id="RAV23395.1"/>
    </source>
</evidence>
<keyword evidence="2" id="KW-1185">Reference proteome</keyword>
<dbReference type="Gene3D" id="3.40.50.1000">
    <property type="entry name" value="HAD superfamily/HAD-like"/>
    <property type="match status" value="1"/>
</dbReference>
<sequence>MDNVEAIIFDLGGTLIDYEGFPHYWGDYYQEALRTVSDKLFLDLTEEQINVAAETLKKYNPRLYPREIEYTPRFIFTDVFNGWRIAENRIDAAIRVFFEFFQQNLIVYPETEKVMNALKANGYKIGILTDVPTGMPTELIIQDISLFEDKVDYFLSSVDCGFRKPNKKGIEIITQSFGVRTQNIAFVGNEIKDIEAAKNAGAISILINRVGEVKNYGEDFQISNLIEIIGLLRLNE</sequence>
<dbReference type="PANTHER" id="PTHR43434">
    <property type="entry name" value="PHOSPHOGLYCOLATE PHOSPHATASE"/>
    <property type="match status" value="1"/>
</dbReference>
<dbReference type="Gene3D" id="1.10.150.240">
    <property type="entry name" value="Putative phosphatase, domain 2"/>
    <property type="match status" value="1"/>
</dbReference>
<dbReference type="InterPro" id="IPR036412">
    <property type="entry name" value="HAD-like_sf"/>
</dbReference>
<dbReference type="InterPro" id="IPR050155">
    <property type="entry name" value="HAD-like_hydrolase_sf"/>
</dbReference>
<dbReference type="SUPFAM" id="SSF56784">
    <property type="entry name" value="HAD-like"/>
    <property type="match status" value="1"/>
</dbReference>
<evidence type="ECO:0000313" key="2">
    <source>
        <dbReference type="Proteomes" id="UP000250369"/>
    </source>
</evidence>
<dbReference type="OrthoDB" id="9794086at2"/>
<dbReference type="GO" id="GO:0006281">
    <property type="term" value="P:DNA repair"/>
    <property type="evidence" value="ECO:0007669"/>
    <property type="project" value="TreeGrafter"/>
</dbReference>
<reference evidence="1 2" key="1">
    <citation type="journal article" date="2009" name="Int. J. Syst. Evol. Microbiol.">
        <title>Paenibacillus contaminans sp. nov., isolated from a contaminated laboratory plate.</title>
        <authorList>
            <person name="Chou J.H."/>
            <person name="Lee J.H."/>
            <person name="Lin M.C."/>
            <person name="Chang P.S."/>
            <person name="Arun A.B."/>
            <person name="Young C.C."/>
            <person name="Chen W.M."/>
        </authorList>
    </citation>
    <scope>NUCLEOTIDE SEQUENCE [LARGE SCALE GENOMIC DNA]</scope>
    <source>
        <strain evidence="1 2">CKOBP-6</strain>
    </source>
</reference>
<dbReference type="Proteomes" id="UP000250369">
    <property type="component" value="Unassembled WGS sequence"/>
</dbReference>
<dbReference type="SFLD" id="SFLDG01129">
    <property type="entry name" value="C1.5:_HAD__Beta-PGM__Phosphata"/>
    <property type="match status" value="1"/>
</dbReference>
<gene>
    <name evidence="1" type="ORF">DQG23_04160</name>
</gene>
<evidence type="ECO:0008006" key="3">
    <source>
        <dbReference type="Google" id="ProtNLM"/>
    </source>
</evidence>
<organism evidence="1 2">
    <name type="scientific">Paenibacillus contaminans</name>
    <dbReference type="NCBI Taxonomy" id="450362"/>
    <lineage>
        <taxon>Bacteria</taxon>
        <taxon>Bacillati</taxon>
        <taxon>Bacillota</taxon>
        <taxon>Bacilli</taxon>
        <taxon>Bacillales</taxon>
        <taxon>Paenibacillaceae</taxon>
        <taxon>Paenibacillus</taxon>
    </lineage>
</organism>
<dbReference type="SFLD" id="SFLDS00003">
    <property type="entry name" value="Haloacid_Dehalogenase"/>
    <property type="match status" value="1"/>
</dbReference>
<dbReference type="InterPro" id="IPR006439">
    <property type="entry name" value="HAD-SF_hydro_IA"/>
</dbReference>
<dbReference type="PANTHER" id="PTHR43434:SF1">
    <property type="entry name" value="PHOSPHOGLYCOLATE PHOSPHATASE"/>
    <property type="match status" value="1"/>
</dbReference>
<dbReference type="GO" id="GO:0008967">
    <property type="term" value="F:phosphoglycolate phosphatase activity"/>
    <property type="evidence" value="ECO:0007669"/>
    <property type="project" value="TreeGrafter"/>
</dbReference>
<dbReference type="AlphaFoldDB" id="A0A329MTU9"/>
<dbReference type="Pfam" id="PF00702">
    <property type="entry name" value="Hydrolase"/>
    <property type="match status" value="1"/>
</dbReference>
<comment type="caution">
    <text evidence="1">The sequence shown here is derived from an EMBL/GenBank/DDBJ whole genome shotgun (WGS) entry which is preliminary data.</text>
</comment>
<dbReference type="NCBIfam" id="TIGR01549">
    <property type="entry name" value="HAD-SF-IA-v1"/>
    <property type="match status" value="1"/>
</dbReference>
<accession>A0A329MTU9</accession>
<dbReference type="InterPro" id="IPR023198">
    <property type="entry name" value="PGP-like_dom2"/>
</dbReference>
<dbReference type="GO" id="GO:0005829">
    <property type="term" value="C:cytosol"/>
    <property type="evidence" value="ECO:0007669"/>
    <property type="project" value="TreeGrafter"/>
</dbReference>
<dbReference type="InterPro" id="IPR023214">
    <property type="entry name" value="HAD_sf"/>
</dbReference>